<comment type="caution">
    <text evidence="1">The sequence shown here is derived from an EMBL/GenBank/DDBJ whole genome shotgun (WGS) entry which is preliminary data.</text>
</comment>
<dbReference type="Gramene" id="OMO83881">
    <property type="protein sequence ID" value="OMO83881"/>
    <property type="gene ID" value="CCACVL1_11097"/>
</dbReference>
<protein>
    <submittedName>
        <fullName evidence="1">Uncharacterized protein</fullName>
    </submittedName>
</protein>
<organism evidence="1 2">
    <name type="scientific">Corchorus capsularis</name>
    <name type="common">Jute</name>
    <dbReference type="NCBI Taxonomy" id="210143"/>
    <lineage>
        <taxon>Eukaryota</taxon>
        <taxon>Viridiplantae</taxon>
        <taxon>Streptophyta</taxon>
        <taxon>Embryophyta</taxon>
        <taxon>Tracheophyta</taxon>
        <taxon>Spermatophyta</taxon>
        <taxon>Magnoliopsida</taxon>
        <taxon>eudicotyledons</taxon>
        <taxon>Gunneridae</taxon>
        <taxon>Pentapetalae</taxon>
        <taxon>rosids</taxon>
        <taxon>malvids</taxon>
        <taxon>Malvales</taxon>
        <taxon>Malvaceae</taxon>
        <taxon>Grewioideae</taxon>
        <taxon>Apeibeae</taxon>
        <taxon>Corchorus</taxon>
    </lineage>
</organism>
<dbReference type="Proteomes" id="UP000188268">
    <property type="component" value="Unassembled WGS sequence"/>
</dbReference>
<proteinExistence type="predicted"/>
<dbReference type="EMBL" id="AWWV01009822">
    <property type="protein sequence ID" value="OMO83881.1"/>
    <property type="molecule type" value="Genomic_DNA"/>
</dbReference>
<keyword evidence="2" id="KW-1185">Reference proteome</keyword>
<sequence>MEYDVDVPVILGRPFMATAHALIDVAAVALASCNAIPPFKLALVLQLGKRVSEIENKLDGQSKLLEIIKKHISDNPDRHNRKGYMGNGNNELSFDNTSIKTPFDYTSIKTPTKVIDVLTAACSFYEKFESKSKLMRMRRWYLDSHIKFAKWNSNEKKSY</sequence>
<evidence type="ECO:0000313" key="2">
    <source>
        <dbReference type="Proteomes" id="UP000188268"/>
    </source>
</evidence>
<gene>
    <name evidence="1" type="ORF">CCACVL1_11097</name>
</gene>
<evidence type="ECO:0000313" key="1">
    <source>
        <dbReference type="EMBL" id="OMO83881.1"/>
    </source>
</evidence>
<dbReference type="AlphaFoldDB" id="A0A1R3IMU6"/>
<name>A0A1R3IMU6_COCAP</name>
<reference evidence="1 2" key="1">
    <citation type="submission" date="2013-09" db="EMBL/GenBank/DDBJ databases">
        <title>Corchorus capsularis genome sequencing.</title>
        <authorList>
            <person name="Alam M."/>
            <person name="Haque M.S."/>
            <person name="Islam M.S."/>
            <person name="Emdad E.M."/>
            <person name="Islam M.M."/>
            <person name="Ahmed B."/>
            <person name="Halim A."/>
            <person name="Hossen Q.M.M."/>
            <person name="Hossain M.Z."/>
            <person name="Ahmed R."/>
            <person name="Khan M.M."/>
            <person name="Islam R."/>
            <person name="Rashid M.M."/>
            <person name="Khan S.A."/>
            <person name="Rahman M.S."/>
            <person name="Alam M."/>
        </authorList>
    </citation>
    <scope>NUCLEOTIDE SEQUENCE [LARGE SCALE GENOMIC DNA]</scope>
    <source>
        <strain evidence="2">cv. CVL-1</strain>
        <tissue evidence="1">Whole seedling</tissue>
    </source>
</reference>
<dbReference type="OrthoDB" id="10572241at2759"/>
<accession>A0A1R3IMU6</accession>